<evidence type="ECO:0000313" key="1">
    <source>
        <dbReference type="EMBL" id="QFR00075.1"/>
    </source>
</evidence>
<keyword evidence="2" id="KW-1185">Reference proteome</keyword>
<dbReference type="Proteomes" id="UP000327294">
    <property type="component" value="Chromosome"/>
</dbReference>
<proteinExistence type="predicted"/>
<protein>
    <submittedName>
        <fullName evidence="1">Uncharacterized protein</fullName>
    </submittedName>
</protein>
<dbReference type="AlphaFoldDB" id="A0A5P8KAK9"/>
<dbReference type="KEGG" id="sphv:F9278_32370"/>
<accession>A0A5P8KAK9</accession>
<dbReference type="Pfam" id="PF20117">
    <property type="entry name" value="DUF6507"/>
    <property type="match status" value="1"/>
</dbReference>
<sequence length="132" mass="13024">MTGWDISSSGVQFVTSLVEDAMDDLAKDVKAYGTDVASAAESAGTISGAYCGAPETGAVGAALALFVEGTAKDVLFLGARAAKSVSGARTATGYYEGGALEMAATAQRNALAAPKVELPGKGSGEGREGGAE</sequence>
<dbReference type="RefSeq" id="WP_152171453.1">
    <property type="nucleotide sequence ID" value="NZ_CP045096.1"/>
</dbReference>
<reference evidence="1 2" key="1">
    <citation type="submission" date="2019-10" db="EMBL/GenBank/DDBJ databases">
        <title>Streptomyces sp. strain GY16 isolated from leaves of Broussonetia papyrifera.</title>
        <authorList>
            <person name="Mo P."/>
        </authorList>
    </citation>
    <scope>NUCLEOTIDE SEQUENCE [LARGE SCALE GENOMIC DNA]</scope>
    <source>
        <strain evidence="1 2">GY16</strain>
    </source>
</reference>
<organism evidence="1 2">
    <name type="scientific">Streptomyces phaeolivaceus</name>
    <dbReference type="NCBI Taxonomy" id="2653200"/>
    <lineage>
        <taxon>Bacteria</taxon>
        <taxon>Bacillati</taxon>
        <taxon>Actinomycetota</taxon>
        <taxon>Actinomycetes</taxon>
        <taxon>Kitasatosporales</taxon>
        <taxon>Streptomycetaceae</taxon>
        <taxon>Streptomyces</taxon>
    </lineage>
</organism>
<name>A0A5P8KAK9_9ACTN</name>
<dbReference type="EMBL" id="CP045096">
    <property type="protein sequence ID" value="QFR00075.1"/>
    <property type="molecule type" value="Genomic_DNA"/>
</dbReference>
<evidence type="ECO:0000313" key="2">
    <source>
        <dbReference type="Proteomes" id="UP000327294"/>
    </source>
</evidence>
<gene>
    <name evidence="1" type="ORF">F9278_32370</name>
</gene>
<dbReference type="InterPro" id="IPR045436">
    <property type="entry name" value="DUF6507"/>
</dbReference>